<evidence type="ECO:0000259" key="2">
    <source>
        <dbReference type="PROSITE" id="PS50110"/>
    </source>
</evidence>
<dbReference type="SMART" id="SM00448">
    <property type="entry name" value="REC"/>
    <property type="match status" value="1"/>
</dbReference>
<dbReference type="Gene3D" id="3.40.50.2300">
    <property type="match status" value="1"/>
</dbReference>
<evidence type="ECO:0000256" key="1">
    <source>
        <dbReference type="PROSITE-ProRule" id="PRU00169"/>
    </source>
</evidence>
<dbReference type="InterPro" id="IPR007492">
    <property type="entry name" value="LytTR_DNA-bd_dom"/>
</dbReference>
<dbReference type="GO" id="GO:0000156">
    <property type="term" value="F:phosphorelay response regulator activity"/>
    <property type="evidence" value="ECO:0007669"/>
    <property type="project" value="TreeGrafter"/>
</dbReference>
<dbReference type="Pfam" id="PF00072">
    <property type="entry name" value="Response_reg"/>
    <property type="match status" value="1"/>
</dbReference>
<feature type="modified residue" description="4-aspartylphosphate" evidence="1">
    <location>
        <position position="57"/>
    </location>
</feature>
<evidence type="ECO:0000313" key="4">
    <source>
        <dbReference type="Proteomes" id="UP000233535"/>
    </source>
</evidence>
<gene>
    <name evidence="3" type="ORF">BZG02_19830</name>
</gene>
<keyword evidence="4" id="KW-1185">Reference proteome</keyword>
<dbReference type="InterPro" id="IPR001789">
    <property type="entry name" value="Sig_transdc_resp-reg_receiver"/>
</dbReference>
<dbReference type="InterPro" id="IPR011006">
    <property type="entry name" value="CheY-like_superfamily"/>
</dbReference>
<sequence length="257" mass="29290">MLMIKTLIVDDELKSQSTLNKLLEMYCPAVEVIGFANNVESGIEAINKLKPDLVFLDISMPDGDGFEVLERVTNRNFEVVFTTAFNDYAIKAFQFAALHYLLKPINYIELQAAVDRYQQNHQDIDLNEKIKILCDSLSNHHQKIILPTSNGLRIVELSQVIRCEADGSYTNFYLNDNTVLMVSKVLSNFEDILPAEIFCRVHSKHLVNLNYVSQYIKGRGGRIILSSGKEVEVSESKKKDFLKRLKYLAHSLNNAKK</sequence>
<dbReference type="PANTHER" id="PTHR45526">
    <property type="entry name" value="TRANSCRIPTIONAL REGULATORY PROTEIN DPIA"/>
    <property type="match status" value="1"/>
</dbReference>
<protein>
    <recommendedName>
        <fullName evidence="2">Response regulatory domain-containing protein</fullName>
    </recommendedName>
</protein>
<keyword evidence="1" id="KW-0597">Phosphoprotein</keyword>
<dbReference type="Pfam" id="PF04397">
    <property type="entry name" value="LytTR"/>
    <property type="match status" value="1"/>
</dbReference>
<dbReference type="PROSITE" id="PS50110">
    <property type="entry name" value="RESPONSE_REGULATORY"/>
    <property type="match status" value="1"/>
</dbReference>
<dbReference type="EMBL" id="MVDD01000029">
    <property type="protein sequence ID" value="PKQ60306.1"/>
    <property type="molecule type" value="Genomic_DNA"/>
</dbReference>
<dbReference type="PANTHER" id="PTHR45526:SF1">
    <property type="entry name" value="TRANSCRIPTIONAL REGULATORY PROTEIN DCUR-RELATED"/>
    <property type="match status" value="1"/>
</dbReference>
<accession>A0A2N3HQG0</accession>
<dbReference type="SUPFAM" id="SSF52172">
    <property type="entry name" value="CheY-like"/>
    <property type="match status" value="1"/>
</dbReference>
<evidence type="ECO:0000313" key="3">
    <source>
        <dbReference type="EMBL" id="PKQ60306.1"/>
    </source>
</evidence>
<dbReference type="Proteomes" id="UP000233535">
    <property type="component" value="Unassembled WGS sequence"/>
</dbReference>
<feature type="domain" description="Response regulatory" evidence="2">
    <location>
        <begin position="5"/>
        <end position="118"/>
    </location>
</feature>
<reference evidence="3 4" key="1">
    <citation type="journal article" date="2017" name="Front. Microbiol.">
        <title>Labilibaculum manganireducens gen. nov., sp. nov. and Labilibaculum filiforme sp. nov., Novel Bacteroidetes Isolated from Subsurface Sediments of the Baltic Sea.</title>
        <authorList>
            <person name="Vandieken V."/>
            <person name="Marshall I.P."/>
            <person name="Niemann H."/>
            <person name="Engelen B."/>
            <person name="Cypionka H."/>
        </authorList>
    </citation>
    <scope>NUCLEOTIDE SEQUENCE [LARGE SCALE GENOMIC DNA]</scope>
    <source>
        <strain evidence="3 4">59.16B</strain>
    </source>
</reference>
<dbReference type="InterPro" id="IPR051271">
    <property type="entry name" value="2C-system_Tx_regulators"/>
</dbReference>
<dbReference type="GO" id="GO:0003677">
    <property type="term" value="F:DNA binding"/>
    <property type="evidence" value="ECO:0007669"/>
    <property type="project" value="InterPro"/>
</dbReference>
<organism evidence="3 4">
    <name type="scientific">Labilibaculum filiforme</name>
    <dbReference type="NCBI Taxonomy" id="1940526"/>
    <lineage>
        <taxon>Bacteria</taxon>
        <taxon>Pseudomonadati</taxon>
        <taxon>Bacteroidota</taxon>
        <taxon>Bacteroidia</taxon>
        <taxon>Marinilabiliales</taxon>
        <taxon>Marinifilaceae</taxon>
        <taxon>Labilibaculum</taxon>
    </lineage>
</organism>
<comment type="caution">
    <text evidence="3">The sequence shown here is derived from an EMBL/GenBank/DDBJ whole genome shotgun (WGS) entry which is preliminary data.</text>
</comment>
<dbReference type="AlphaFoldDB" id="A0A2N3HQG0"/>
<proteinExistence type="predicted"/>
<name>A0A2N3HQG0_9BACT</name>
<dbReference type="OrthoDB" id="1490554at2"/>
<dbReference type="SMART" id="SM00850">
    <property type="entry name" value="LytTR"/>
    <property type="match status" value="1"/>
</dbReference>
<dbReference type="Gene3D" id="2.40.50.1020">
    <property type="entry name" value="LytTr DNA-binding domain"/>
    <property type="match status" value="1"/>
</dbReference>